<dbReference type="Gene3D" id="2.40.70.10">
    <property type="entry name" value="Acid Proteases"/>
    <property type="match status" value="2"/>
</dbReference>
<gene>
    <name evidence="9" type="ORF">CM83_60954</name>
</gene>
<reference evidence="9" key="1">
    <citation type="journal article" date="2014" name="PLoS ONE">
        <title>Transcriptome-Based Identification of ABC Transporters in the Western Tarnished Plant Bug Lygus hesperus.</title>
        <authorList>
            <person name="Hull J.J."/>
            <person name="Chaney K."/>
            <person name="Geib S.M."/>
            <person name="Fabrick J.A."/>
            <person name="Brent C.S."/>
            <person name="Walsh D."/>
            <person name="Lavine L.C."/>
        </authorList>
    </citation>
    <scope>NUCLEOTIDE SEQUENCE</scope>
</reference>
<dbReference type="PANTHER" id="PTHR47966">
    <property type="entry name" value="BETA-SITE APP-CLEAVING ENZYME, ISOFORM A-RELATED"/>
    <property type="match status" value="1"/>
</dbReference>
<proteinExistence type="inferred from homology"/>
<keyword evidence="7" id="KW-0732">Signal</keyword>
<keyword evidence="4 6" id="KW-0378">Hydrolase</keyword>
<keyword evidence="3 6" id="KW-0064">Aspartyl protease</keyword>
<dbReference type="InterPro" id="IPR033121">
    <property type="entry name" value="PEPTIDASE_A1"/>
</dbReference>
<dbReference type="InterPro" id="IPR001969">
    <property type="entry name" value="Aspartic_peptidase_AS"/>
</dbReference>
<reference evidence="9" key="2">
    <citation type="submission" date="2014-07" db="EMBL/GenBank/DDBJ databases">
        <authorList>
            <person name="Hull J."/>
        </authorList>
    </citation>
    <scope>NUCLEOTIDE SEQUENCE</scope>
</reference>
<evidence type="ECO:0000313" key="9">
    <source>
        <dbReference type="EMBL" id="JAG01337.1"/>
    </source>
</evidence>
<evidence type="ECO:0000256" key="5">
    <source>
        <dbReference type="PIRSR" id="PIRSR601461-2"/>
    </source>
</evidence>
<organism evidence="9">
    <name type="scientific">Lygus hesperus</name>
    <name type="common">Western plant bug</name>
    <dbReference type="NCBI Taxonomy" id="30085"/>
    <lineage>
        <taxon>Eukaryota</taxon>
        <taxon>Metazoa</taxon>
        <taxon>Ecdysozoa</taxon>
        <taxon>Arthropoda</taxon>
        <taxon>Hexapoda</taxon>
        <taxon>Insecta</taxon>
        <taxon>Pterygota</taxon>
        <taxon>Neoptera</taxon>
        <taxon>Paraneoptera</taxon>
        <taxon>Hemiptera</taxon>
        <taxon>Heteroptera</taxon>
        <taxon>Panheteroptera</taxon>
        <taxon>Cimicomorpha</taxon>
        <taxon>Miridae</taxon>
        <taxon>Mirini</taxon>
        <taxon>Lygus</taxon>
    </lineage>
</organism>
<name>A0A0A9VYS1_LYGHE</name>
<evidence type="ECO:0000259" key="8">
    <source>
        <dbReference type="PROSITE" id="PS51767"/>
    </source>
</evidence>
<dbReference type="InterPro" id="IPR021109">
    <property type="entry name" value="Peptidase_aspartic_dom_sf"/>
</dbReference>
<dbReference type="PROSITE" id="PS00141">
    <property type="entry name" value="ASP_PROTEASE"/>
    <property type="match status" value="1"/>
</dbReference>
<dbReference type="AlphaFoldDB" id="A0A0A9VYS1"/>
<dbReference type="GO" id="GO:0006508">
    <property type="term" value="P:proteolysis"/>
    <property type="evidence" value="ECO:0007669"/>
    <property type="project" value="UniProtKB-KW"/>
</dbReference>
<dbReference type="PROSITE" id="PS51767">
    <property type="entry name" value="PEPTIDASE_A1"/>
    <property type="match status" value="1"/>
</dbReference>
<keyword evidence="5" id="KW-1015">Disulfide bond</keyword>
<feature type="disulfide bond" evidence="5">
    <location>
        <begin position="85"/>
        <end position="91"/>
    </location>
</feature>
<feature type="signal peptide" evidence="7">
    <location>
        <begin position="1"/>
        <end position="19"/>
    </location>
</feature>
<protein>
    <submittedName>
        <fullName evidence="9">Lysosomal aspartic protease</fullName>
    </submittedName>
</protein>
<dbReference type="PRINTS" id="PR00792">
    <property type="entry name" value="PEPSIN"/>
</dbReference>
<feature type="disulfide bond" evidence="5">
    <location>
        <begin position="291"/>
        <end position="328"/>
    </location>
</feature>
<dbReference type="SUPFAM" id="SSF50630">
    <property type="entry name" value="Acid proteases"/>
    <property type="match status" value="1"/>
</dbReference>
<feature type="chain" id="PRO_5002068666" evidence="7">
    <location>
        <begin position="20"/>
        <end position="368"/>
    </location>
</feature>
<evidence type="ECO:0000256" key="6">
    <source>
        <dbReference type="RuleBase" id="RU000454"/>
    </source>
</evidence>
<evidence type="ECO:0000256" key="7">
    <source>
        <dbReference type="SAM" id="SignalP"/>
    </source>
</evidence>
<sequence length="368" mass="40582">MKATIFIGVLFTLVSIAAGASMSVRLTTVVKKDPTLLHDSWGSTTLTNNKNIYYTGDIQLGTPPQTFTVIFDTGSTNLWVYSKDCWWSWPCWTRNTFNYKKSSTYERGNSSISVGYIDGTISGRYANEILTIGKANRSVTFIEAIKTSEGFLKAFTDKFDGVFGIGYPTSAASGANVLDDVFESFLVEPEFTGFSLYLTKDSSGSRTGGEIVFGDMDPSVFQGETLTMHDLAEPAKWAITLNQVIANGTSILTESSTAVLNTGTMNIIGPVEIVNATLQQLGIGLDGEVDCNRISDYPKLSFVIGKNTYDLEPEDYINTYSFLWMKRCKAALSTQLENSWIFGDTFLSKFYTVWDIKGKKFGLAHLKS</sequence>
<comment type="similarity">
    <text evidence="1 6">Belongs to the peptidase A1 family.</text>
</comment>
<dbReference type="FunFam" id="2.40.70.10:FF:000115">
    <property type="entry name" value="Lysosomal aspartic protease"/>
    <property type="match status" value="1"/>
</dbReference>
<evidence type="ECO:0000256" key="3">
    <source>
        <dbReference type="ARBA" id="ARBA00022750"/>
    </source>
</evidence>
<dbReference type="Pfam" id="PF00026">
    <property type="entry name" value="Asp"/>
    <property type="match status" value="1"/>
</dbReference>
<evidence type="ECO:0000256" key="2">
    <source>
        <dbReference type="ARBA" id="ARBA00022670"/>
    </source>
</evidence>
<accession>A0A0A9VYS1</accession>
<dbReference type="InterPro" id="IPR001461">
    <property type="entry name" value="Aspartic_peptidase_A1"/>
</dbReference>
<feature type="domain" description="Peptidase A1" evidence="8">
    <location>
        <begin position="54"/>
        <end position="364"/>
    </location>
</feature>
<dbReference type="EMBL" id="GBHO01042267">
    <property type="protein sequence ID" value="JAG01337.1"/>
    <property type="molecule type" value="Transcribed_RNA"/>
</dbReference>
<keyword evidence="2 6" id="KW-0645">Protease</keyword>
<dbReference type="GO" id="GO:0004190">
    <property type="term" value="F:aspartic-type endopeptidase activity"/>
    <property type="evidence" value="ECO:0007669"/>
    <property type="project" value="UniProtKB-KW"/>
</dbReference>
<evidence type="ECO:0000256" key="1">
    <source>
        <dbReference type="ARBA" id="ARBA00007447"/>
    </source>
</evidence>
<evidence type="ECO:0000256" key="4">
    <source>
        <dbReference type="ARBA" id="ARBA00022801"/>
    </source>
</evidence>